<feature type="compositionally biased region" description="Low complexity" evidence="2">
    <location>
        <begin position="1047"/>
        <end position="1067"/>
    </location>
</feature>
<evidence type="ECO:0000313" key="5">
    <source>
        <dbReference type="RefSeq" id="XP_052120323.1"/>
    </source>
</evidence>
<name>A0A9C6U2A6_FRAOC</name>
<dbReference type="KEGG" id="foc:113216271"/>
<dbReference type="GO" id="GO:0005737">
    <property type="term" value="C:cytoplasm"/>
    <property type="evidence" value="ECO:0007669"/>
    <property type="project" value="UniProtKB-ARBA"/>
</dbReference>
<dbReference type="FunFam" id="1.20.900.10:FF:000003">
    <property type="entry name" value="Rho guanine nucleotide exchange factor 10 like"/>
    <property type="match status" value="1"/>
</dbReference>
<dbReference type="PANTHER" id="PTHR12877">
    <property type="entry name" value="RHO GUANINE NUCLEOTIDE EXCHANGE FACTOR"/>
    <property type="match status" value="1"/>
</dbReference>
<feature type="compositionally biased region" description="Polar residues" evidence="2">
    <location>
        <begin position="1069"/>
        <end position="1078"/>
    </location>
</feature>
<feature type="compositionally biased region" description="Gly residues" evidence="2">
    <location>
        <begin position="328"/>
        <end position="338"/>
    </location>
</feature>
<dbReference type="GO" id="GO:0030036">
    <property type="term" value="P:actin cytoskeleton organization"/>
    <property type="evidence" value="ECO:0007669"/>
    <property type="project" value="TreeGrafter"/>
</dbReference>
<keyword evidence="4" id="KW-1185">Reference proteome</keyword>
<dbReference type="InterPro" id="IPR039919">
    <property type="entry name" value="ARHGEF10/ARHGEF17"/>
</dbReference>
<dbReference type="InterPro" id="IPR035899">
    <property type="entry name" value="DBL_dom_sf"/>
</dbReference>
<dbReference type="PANTHER" id="PTHR12877:SF15">
    <property type="entry name" value="RHO GUANINE NUCLEOTIDE EXCHANGE FACTOR 17"/>
    <property type="match status" value="1"/>
</dbReference>
<feature type="compositionally biased region" description="Pro residues" evidence="2">
    <location>
        <begin position="128"/>
        <end position="139"/>
    </location>
</feature>
<feature type="region of interest" description="Disordered" evidence="2">
    <location>
        <begin position="314"/>
        <end position="404"/>
    </location>
</feature>
<evidence type="ECO:0000259" key="3">
    <source>
        <dbReference type="PROSITE" id="PS50010"/>
    </source>
</evidence>
<feature type="region of interest" description="Disordered" evidence="2">
    <location>
        <begin position="703"/>
        <end position="722"/>
    </location>
</feature>
<proteinExistence type="predicted"/>
<organism evidence="4 5">
    <name type="scientific">Frankliniella occidentalis</name>
    <name type="common">Western flower thrips</name>
    <name type="synonym">Euthrips occidentalis</name>
    <dbReference type="NCBI Taxonomy" id="133901"/>
    <lineage>
        <taxon>Eukaryota</taxon>
        <taxon>Metazoa</taxon>
        <taxon>Ecdysozoa</taxon>
        <taxon>Arthropoda</taxon>
        <taxon>Hexapoda</taxon>
        <taxon>Insecta</taxon>
        <taxon>Pterygota</taxon>
        <taxon>Neoptera</taxon>
        <taxon>Paraneoptera</taxon>
        <taxon>Thysanoptera</taxon>
        <taxon>Terebrantia</taxon>
        <taxon>Thripoidea</taxon>
        <taxon>Thripidae</taxon>
        <taxon>Frankliniella</taxon>
    </lineage>
</organism>
<feature type="non-terminal residue" evidence="5">
    <location>
        <position position="1398"/>
    </location>
</feature>
<feature type="compositionally biased region" description="Basic and acidic residues" evidence="2">
    <location>
        <begin position="77"/>
        <end position="99"/>
    </location>
</feature>
<keyword evidence="1" id="KW-0344">Guanine-nucleotide releasing factor</keyword>
<feature type="compositionally biased region" description="Basic and acidic residues" evidence="2">
    <location>
        <begin position="344"/>
        <end position="360"/>
    </location>
</feature>
<feature type="compositionally biased region" description="Basic and acidic residues" evidence="2">
    <location>
        <begin position="891"/>
        <end position="913"/>
    </location>
</feature>
<feature type="compositionally biased region" description="Pro residues" evidence="2">
    <location>
        <begin position="373"/>
        <end position="385"/>
    </location>
</feature>
<dbReference type="RefSeq" id="XP_052120323.1">
    <property type="nucleotide sequence ID" value="XM_052264363.1"/>
</dbReference>
<dbReference type="Pfam" id="PF00621">
    <property type="entry name" value="RhoGEF"/>
    <property type="match status" value="1"/>
</dbReference>
<feature type="domain" description="DH" evidence="3">
    <location>
        <begin position="1205"/>
        <end position="1393"/>
    </location>
</feature>
<feature type="compositionally biased region" description="Pro residues" evidence="2">
    <location>
        <begin position="622"/>
        <end position="635"/>
    </location>
</feature>
<dbReference type="CDD" id="cd00160">
    <property type="entry name" value="RhoGEF"/>
    <property type="match status" value="1"/>
</dbReference>
<feature type="compositionally biased region" description="Low complexity" evidence="2">
    <location>
        <begin position="386"/>
        <end position="402"/>
    </location>
</feature>
<sequence>MDSHVLRVRTRAQGGAPARSRLRPLAVYKPSFSLNNNNQCYHQGDDETQALLGAPRASPTRCLQQRAQPPPPVPARCRRDVAPSVDWDDKLDGQHRPLRDSPPWDGDSAESNCCCGAVALPWARAPPAPAAPPAPPPPVARAMNTHGIFSHGPEPAVAAGEPPRTLPPPPLHPRLQPPRTPSRGPAAAGPVGQGSQGSGREDAAVHRGAPLDPPWTGSGREMVSTASAAVDGGGVVVERSVPDDNEDGVVRRMLLEASAAPPRLRKELLPPLPPLASAPLRRRILVRTKPDIPSRLCSADAPLPAGHMDRFNKFRFGGRVGDKQEGAQGQGAPGGAARGNGRTRTSDKTERLRELTERLKGGSGGSEQRAAAPPSPSPSPSPSPTPGAASAPQTLAAAAAPDSPEDADLFDLRLARPESRAIVGSYIQRTIPFRSASFSQVDFSDGKYFRHSPRATWLKPLSAAATLPRKRTDELSSHPSPTPTAHLIVVEPNESHGSTPSVDSAVESAVDSAVGSDEGCCFDSPVVTAKVPGSTRSMTHPLASRQARIETRPHDGGAFLSVDGLRHLVQEGDDVLSHTLAVDTNRLTNSTSSLSDVEAPATSPSVASEDRGDQTEGNLSPSPTPTPTPLLPPPTEQGDIKPLDNPVSYEVFVRQFPNYKEYEKWMNESVLLQNGEDVGDHHEWREQIDAEFGEHPHIPEKQSKQVTADSGEPQLQHDDTKEKTEQHLADQANQTVGAVLEHDDRCINNFDPSTCPKCLEQMETGPSILQKLKASFHMEDLELEPHEKELFSRHSDLLLRKWAPPTASPSKTKHSFERSKSEPKETLKEDAKPAASAPLVLDPSVVPFHRTKSTDEPERGSGGAVSTVEPPRISLPDDMKDATSRAPPSHQDMDELRRRRPKDEPRRWLERPKLICQSSDERDDESSAGSATPSRPRFPMIGRSDSLSEGESDQGDRRPSTPSRASPSLYSHLDLSDSEGRGGSAAPTQPGGSGSRSPHTPRRYSKRPLRGPYGQMLEAEMKKPDANRKLSQYTEDLKFLEAFPTKQGSSQSLVVSSSSPPTASGSAELTRSVSSGEQRQAAAPRSRHQGAGGHSMDDSQLRATALPSPLAAAPGGAPKRKVSAVDLPFASLHPGVGGGCGAGPGSGGLPVCHQRTTSSPSQLEGIALRADMEAFRRSGVHTSPPHSLKEAAAKEDAAKRNWKDTRTHVVVELYETERSYVESLEFLVKEYMQPLKKPENAGMVDSELVEQIFYQVPAILALHQEFLDDLQKRLENWDFQQKVGDVLLNAFTKRSVIETYTAFINNWKTAKEAIKSTCQAKPAFARYLEAMAREHKGKLDIDSLLIKLVQRIPGYELLIQQLLKHTDQSHADHALLLDAQREIHELAVKINCTKMESL</sequence>
<evidence type="ECO:0000256" key="1">
    <source>
        <dbReference type="ARBA" id="ARBA00022658"/>
    </source>
</evidence>
<dbReference type="InterPro" id="IPR000219">
    <property type="entry name" value="DH_dom"/>
</dbReference>
<feature type="compositionally biased region" description="Basic and acidic residues" evidence="2">
    <location>
        <begin position="814"/>
        <end position="832"/>
    </location>
</feature>
<feature type="compositionally biased region" description="Low complexity" evidence="2">
    <location>
        <begin position="152"/>
        <end position="163"/>
    </location>
</feature>
<dbReference type="GO" id="GO:0051496">
    <property type="term" value="P:positive regulation of stress fiber assembly"/>
    <property type="evidence" value="ECO:0007669"/>
    <property type="project" value="UniProtKB-ARBA"/>
</dbReference>
<feature type="region of interest" description="Disordered" evidence="2">
    <location>
        <begin position="56"/>
        <end position="110"/>
    </location>
</feature>
<dbReference type="OrthoDB" id="4066896at2759"/>
<reference evidence="5" key="1">
    <citation type="journal article" date="2018" name="Proc. Natl. Acad. Sci. U.S.A.">
        <title>Phylogenomics and the evolution of hemipteroid insects.</title>
        <authorList>
            <person name="Johnson K.P."/>
            <person name="Dietrich C.H."/>
            <person name="Friedrich F."/>
            <person name="Beutel R.G."/>
            <person name="Wipfler B."/>
            <person name="Peters R.S."/>
            <person name="Allen J.M."/>
            <person name="Petersen M."/>
            <person name="Donath A."/>
            <person name="Walden K.K."/>
            <person name="Kozlov A.M."/>
            <person name="Podsiadlowski L."/>
            <person name="Mayer C."/>
            <person name="Meusemann K."/>
            <person name="Vasilikopoulos A."/>
            <person name="Waterhouse R.M."/>
            <person name="Cameron S.L."/>
            <person name="Weirauch C."/>
            <person name="Swanson D.R."/>
            <person name="Percy D.M."/>
            <person name="Hardy N.B."/>
            <person name="Terry I."/>
            <person name="Liu S."/>
            <person name="Zhou X."/>
            <person name="Misof B."/>
            <person name="Robertson H.M."/>
            <person name="Yoshizawa K."/>
        </authorList>
    </citation>
    <scope>NUCLEOTIDE SEQUENCE</scope>
    <source>
        <tissue evidence="5">Whole organism</tissue>
    </source>
</reference>
<dbReference type="GO" id="GO:0005085">
    <property type="term" value="F:guanyl-nucleotide exchange factor activity"/>
    <property type="evidence" value="ECO:0007669"/>
    <property type="project" value="UniProtKB-KW"/>
</dbReference>
<dbReference type="Proteomes" id="UP000504606">
    <property type="component" value="Unplaced"/>
</dbReference>
<dbReference type="GeneID" id="113216271"/>
<feature type="region of interest" description="Disordered" evidence="2">
    <location>
        <begin position="128"/>
        <end position="216"/>
    </location>
</feature>
<gene>
    <name evidence="5" type="primary">LOC113216271</name>
</gene>
<protein>
    <submittedName>
        <fullName evidence="5">Uncharacterized protein LOC113216271</fullName>
    </submittedName>
</protein>
<dbReference type="SUPFAM" id="SSF48065">
    <property type="entry name" value="DBL homology domain (DH-domain)"/>
    <property type="match status" value="1"/>
</dbReference>
<dbReference type="SMART" id="SM00325">
    <property type="entry name" value="RhoGEF"/>
    <property type="match status" value="1"/>
</dbReference>
<feature type="region of interest" description="Disordered" evidence="2">
    <location>
        <begin position="803"/>
        <end position="1027"/>
    </location>
</feature>
<evidence type="ECO:0000256" key="2">
    <source>
        <dbReference type="SAM" id="MobiDB-lite"/>
    </source>
</evidence>
<feature type="region of interest" description="Disordered" evidence="2">
    <location>
        <begin position="590"/>
        <end position="643"/>
    </location>
</feature>
<evidence type="ECO:0000313" key="4">
    <source>
        <dbReference type="Proteomes" id="UP000504606"/>
    </source>
</evidence>
<dbReference type="Gene3D" id="1.20.900.10">
    <property type="entry name" value="Dbl homology (DH) domain"/>
    <property type="match status" value="1"/>
</dbReference>
<dbReference type="PROSITE" id="PS50010">
    <property type="entry name" value="DH_2"/>
    <property type="match status" value="1"/>
</dbReference>
<feature type="compositionally biased region" description="Pro residues" evidence="2">
    <location>
        <begin position="164"/>
        <end position="180"/>
    </location>
</feature>
<reference evidence="5" key="2">
    <citation type="submission" date="2025-08" db="UniProtKB">
        <authorList>
            <consortium name="RefSeq"/>
        </authorList>
    </citation>
    <scope>IDENTIFICATION</scope>
    <source>
        <tissue evidence="5">Whole organism</tissue>
    </source>
</reference>
<accession>A0A9C6U2A6</accession>
<feature type="compositionally biased region" description="Basic residues" evidence="2">
    <location>
        <begin position="999"/>
        <end position="1009"/>
    </location>
</feature>
<feature type="region of interest" description="Disordered" evidence="2">
    <location>
        <begin position="1046"/>
        <end position="1099"/>
    </location>
</feature>